<name>A0ABQ9YGZ7_9EUKA</name>
<evidence type="ECO:0000313" key="2">
    <source>
        <dbReference type="Proteomes" id="UP001281761"/>
    </source>
</evidence>
<keyword evidence="2" id="KW-1185">Reference proteome</keyword>
<protein>
    <recommendedName>
        <fullName evidence="3">HTH psq-type domain-containing protein</fullName>
    </recommendedName>
</protein>
<dbReference type="Proteomes" id="UP001281761">
    <property type="component" value="Unassembled WGS sequence"/>
</dbReference>
<reference evidence="1 2" key="1">
    <citation type="journal article" date="2022" name="bioRxiv">
        <title>Genomics of Preaxostyla Flagellates Illuminates Evolutionary Transitions and the Path Towards Mitochondrial Loss.</title>
        <authorList>
            <person name="Novak L.V.F."/>
            <person name="Treitli S.C."/>
            <person name="Pyrih J."/>
            <person name="Halakuc P."/>
            <person name="Pipaliya S.V."/>
            <person name="Vacek V."/>
            <person name="Brzon O."/>
            <person name="Soukal P."/>
            <person name="Eme L."/>
            <person name="Dacks J.B."/>
            <person name="Karnkowska A."/>
            <person name="Elias M."/>
            <person name="Hampl V."/>
        </authorList>
    </citation>
    <scope>NUCLEOTIDE SEQUENCE [LARGE SCALE GENOMIC DNA]</scope>
    <source>
        <strain evidence="1">NAU3</strain>
        <tissue evidence="1">Gut</tissue>
    </source>
</reference>
<evidence type="ECO:0000313" key="1">
    <source>
        <dbReference type="EMBL" id="KAK2963027.1"/>
    </source>
</evidence>
<dbReference type="EMBL" id="JARBJD010000008">
    <property type="protein sequence ID" value="KAK2963027.1"/>
    <property type="molecule type" value="Genomic_DNA"/>
</dbReference>
<evidence type="ECO:0008006" key="3">
    <source>
        <dbReference type="Google" id="ProtNLM"/>
    </source>
</evidence>
<comment type="caution">
    <text evidence="1">The sequence shown here is derived from an EMBL/GenBank/DDBJ whole genome shotgun (WGS) entry which is preliminary data.</text>
</comment>
<sequence>MSEQPISPPLSPLLVTRKLGEVEYKSIPQRTTRALAIYEKEDVTLAVLSEGSHVPRSTLSRGRKKLKVDGVIGKEDRPSKLGTIKTKELENFVIENIADGKEITKHRLLTEV</sequence>
<proteinExistence type="predicted"/>
<accession>A0ABQ9YGZ7</accession>
<organism evidence="1 2">
    <name type="scientific">Blattamonas nauphoetae</name>
    <dbReference type="NCBI Taxonomy" id="2049346"/>
    <lineage>
        <taxon>Eukaryota</taxon>
        <taxon>Metamonada</taxon>
        <taxon>Preaxostyla</taxon>
        <taxon>Oxymonadida</taxon>
        <taxon>Blattamonas</taxon>
    </lineage>
</organism>
<gene>
    <name evidence="1" type="ORF">BLNAU_2050</name>
</gene>